<gene>
    <name evidence="2" type="ORF">IV203_031565</name>
</gene>
<sequence>MSSPHNKVNPFELDCDGEDFGYDWNEDDAWQEKYDTEDERLMQEYNRRNVSISSWSHCSDRRGEQQRSVDPVGKRTFSSYHSYREPFDSGSGDYDLHHKPQLWKFGLLAIVLILALFFWKQSDNVDNNDYVSMIDEIPNDEYRLIILGERHSGTSWLQARLRECFPRAFVLYSLQRPGFLFQDEPAKDEFHNSEAIVIHLTLNIYDWVEQMRMSPEYAPNHVGIHKEGHVIPLPWDDFLSKPWTMDRPERDFALRNITDSTCQFGLQYDQVVSCAEKPPGGPDNPIYELNPFDGTPYDSILSLRAAKLRNHQTVQKWKNVKKFLALSYEHIGKEFKSRVLNEIEDFTGWAAACSGDVLPPSRERTASMSTQYVEYVTQNADWEAEGLVSYKSWTVSDIREKGIQKSSDDLKRMSSPPPTSVPTTAKSFKNKDGNKKNEEEKSEPNPSLQPSDQTNAQDSKASDDERSKSSDGSEADTSDEKVIKQREDTDDPTGSVQDEVRKTDPDENDNDVATNNDKSSNVKSNTTINDRMII</sequence>
<evidence type="ECO:0000313" key="3">
    <source>
        <dbReference type="Proteomes" id="UP000693970"/>
    </source>
</evidence>
<name>A0A9K3LV32_9STRA</name>
<reference evidence="2" key="1">
    <citation type="journal article" date="2021" name="Sci. Rep.">
        <title>Diploid genomic architecture of Nitzschia inconspicua, an elite biomass production diatom.</title>
        <authorList>
            <person name="Oliver A."/>
            <person name="Podell S."/>
            <person name="Pinowska A."/>
            <person name="Traller J.C."/>
            <person name="Smith S.R."/>
            <person name="McClure R."/>
            <person name="Beliaev A."/>
            <person name="Bohutskyi P."/>
            <person name="Hill E.A."/>
            <person name="Rabines A."/>
            <person name="Zheng H."/>
            <person name="Allen L.Z."/>
            <person name="Kuo A."/>
            <person name="Grigoriev I.V."/>
            <person name="Allen A.E."/>
            <person name="Hazlebeck D."/>
            <person name="Allen E.E."/>
        </authorList>
    </citation>
    <scope>NUCLEOTIDE SEQUENCE</scope>
    <source>
        <strain evidence="2">Hildebrandi</strain>
    </source>
</reference>
<dbReference type="AlphaFoldDB" id="A0A9K3LV32"/>
<feature type="compositionally biased region" description="Polar residues" evidence="1">
    <location>
        <begin position="446"/>
        <end position="459"/>
    </location>
</feature>
<feature type="compositionally biased region" description="Basic and acidic residues" evidence="1">
    <location>
        <begin position="460"/>
        <end position="471"/>
    </location>
</feature>
<feature type="region of interest" description="Disordered" evidence="1">
    <location>
        <begin position="404"/>
        <end position="534"/>
    </location>
</feature>
<reference evidence="2" key="2">
    <citation type="submission" date="2021-04" db="EMBL/GenBank/DDBJ databases">
        <authorList>
            <person name="Podell S."/>
        </authorList>
    </citation>
    <scope>NUCLEOTIDE SEQUENCE</scope>
    <source>
        <strain evidence="2">Hildebrandi</strain>
    </source>
</reference>
<evidence type="ECO:0000313" key="2">
    <source>
        <dbReference type="EMBL" id="KAG7368822.1"/>
    </source>
</evidence>
<evidence type="ECO:0000256" key="1">
    <source>
        <dbReference type="SAM" id="MobiDB-lite"/>
    </source>
</evidence>
<keyword evidence="3" id="KW-1185">Reference proteome</keyword>
<evidence type="ECO:0008006" key="4">
    <source>
        <dbReference type="Google" id="ProtNLM"/>
    </source>
</evidence>
<dbReference type="OrthoDB" id="47859at2759"/>
<comment type="caution">
    <text evidence="2">The sequence shown here is derived from an EMBL/GenBank/DDBJ whole genome shotgun (WGS) entry which is preliminary data.</text>
</comment>
<feature type="compositionally biased region" description="Basic and acidic residues" evidence="1">
    <location>
        <begin position="478"/>
        <end position="487"/>
    </location>
</feature>
<feature type="compositionally biased region" description="Basic and acidic residues" evidence="1">
    <location>
        <begin position="429"/>
        <end position="443"/>
    </location>
</feature>
<feature type="compositionally biased region" description="Polar residues" evidence="1">
    <location>
        <begin position="511"/>
        <end position="534"/>
    </location>
</feature>
<protein>
    <recommendedName>
        <fullName evidence="4">Sulfotransferase</fullName>
    </recommendedName>
</protein>
<proteinExistence type="predicted"/>
<organism evidence="2 3">
    <name type="scientific">Nitzschia inconspicua</name>
    <dbReference type="NCBI Taxonomy" id="303405"/>
    <lineage>
        <taxon>Eukaryota</taxon>
        <taxon>Sar</taxon>
        <taxon>Stramenopiles</taxon>
        <taxon>Ochrophyta</taxon>
        <taxon>Bacillariophyta</taxon>
        <taxon>Bacillariophyceae</taxon>
        <taxon>Bacillariophycidae</taxon>
        <taxon>Bacillariales</taxon>
        <taxon>Bacillariaceae</taxon>
        <taxon>Nitzschia</taxon>
    </lineage>
</organism>
<dbReference type="EMBL" id="JAGRRH010000006">
    <property type="protein sequence ID" value="KAG7368822.1"/>
    <property type="molecule type" value="Genomic_DNA"/>
</dbReference>
<dbReference type="Proteomes" id="UP000693970">
    <property type="component" value="Unassembled WGS sequence"/>
</dbReference>
<accession>A0A9K3LV32</accession>